<keyword evidence="2" id="KW-0560">Oxidoreductase</keyword>
<dbReference type="Pfam" id="PF04433">
    <property type="entry name" value="SWIRM"/>
    <property type="match status" value="1"/>
</dbReference>
<evidence type="ECO:0000259" key="5">
    <source>
        <dbReference type="PROSITE" id="PS50118"/>
    </source>
</evidence>
<dbReference type="InterPro" id="IPR009057">
    <property type="entry name" value="Homeodomain-like_sf"/>
</dbReference>
<dbReference type="Gene3D" id="3.50.50.60">
    <property type="entry name" value="FAD/NAD(P)-binding domain"/>
    <property type="match status" value="2"/>
</dbReference>
<dbReference type="CDD" id="cd00084">
    <property type="entry name" value="HMG-box_SF"/>
    <property type="match status" value="1"/>
</dbReference>
<evidence type="ECO:0000256" key="2">
    <source>
        <dbReference type="ARBA" id="ARBA00023002"/>
    </source>
</evidence>
<dbReference type="GO" id="GO:0008168">
    <property type="term" value="F:methyltransferase activity"/>
    <property type="evidence" value="ECO:0007669"/>
    <property type="project" value="UniProtKB-KW"/>
</dbReference>
<keyword evidence="3" id="KW-0238">DNA-binding</keyword>
<dbReference type="OrthoDB" id="9982100at2759"/>
<dbReference type="FunFam" id="3.50.50.60:FF:000249">
    <property type="entry name" value="Lysine-specific histone demethylase Aof2"/>
    <property type="match status" value="1"/>
</dbReference>
<dbReference type="eggNOG" id="KOG0029">
    <property type="taxonomic scope" value="Eukaryota"/>
</dbReference>
<dbReference type="SUPFAM" id="SSF46689">
    <property type="entry name" value="Homeodomain-like"/>
    <property type="match status" value="1"/>
</dbReference>
<evidence type="ECO:0000313" key="8">
    <source>
        <dbReference type="Proteomes" id="UP000001610"/>
    </source>
</evidence>
<dbReference type="SUPFAM" id="SSF51905">
    <property type="entry name" value="FAD/NAD(P)-binding domain"/>
    <property type="match status" value="1"/>
</dbReference>
<dbReference type="EMBL" id="JH126400">
    <property type="protein sequence ID" value="EGX94068.1"/>
    <property type="molecule type" value="Genomic_DNA"/>
</dbReference>
<dbReference type="PROSITE" id="PS50934">
    <property type="entry name" value="SWIRM"/>
    <property type="match status" value="1"/>
</dbReference>
<organism evidence="7 8">
    <name type="scientific">Cordyceps militaris (strain CM01)</name>
    <name type="common">Caterpillar fungus</name>
    <dbReference type="NCBI Taxonomy" id="983644"/>
    <lineage>
        <taxon>Eukaryota</taxon>
        <taxon>Fungi</taxon>
        <taxon>Dikarya</taxon>
        <taxon>Ascomycota</taxon>
        <taxon>Pezizomycotina</taxon>
        <taxon>Sordariomycetes</taxon>
        <taxon>Hypocreomycetidae</taxon>
        <taxon>Hypocreales</taxon>
        <taxon>Cordycipitaceae</taxon>
        <taxon>Cordyceps</taxon>
    </lineage>
</organism>
<feature type="compositionally biased region" description="Polar residues" evidence="4">
    <location>
        <begin position="480"/>
        <end position="492"/>
    </location>
</feature>
<dbReference type="VEuPathDB" id="FungiDB:CCM_02339"/>
<name>G3J989_CORMM</name>
<sequence length="1071" mass="119121">MEADVHSQYRPGYELGPCDTRPIDSLPVLSNVVATAPTRSNVPPVNRRVQVSTGCHHNSSYGPISMAEDPRGVESQVLELDTVTPPLGHNVSSKIKIENSDCEIPIPSLNNGATESFDSEMSDLSSRQSSFSSKATTPADNDTPKKRIPGISTPTMPQRSFSHDGDRLDFIVQPKSSVPKDIPSSQYATECIIAAENSRLNPYALHTEEYLLLRYHISHAQVTTYLNIRNSILRLWLQKPWQGITREEAVGCANARWFDAANVCYDWLVRRGYINFGCLDLGRVATRAKHQSQSRKRRTIAVIGAGISGLSCARQLEGLFKQYAYRFHELDEDIPRVLLIEGRSRVGGRVYSRQFKTQPKSPMDGFHNKRCTAEMGGMIVTGFDRGNPINVLVRGQLCLPYHALRAETTIYDSDGKPVDAERDQLIEKLYNECLDRVSEHKYKMVAAKLIAGNRDLLNEGKDSPTDGSKTIAQSEELAASQANESTQSQQNAGDVEPTVPVSSNELTTEAGVPATAKAPEKAAYMGWTLKQGIDTEKDLDLSYAVHNPNATLGSVLDDAISQYKSLVELNALDHRLINWHIANLEYSNATNLHNLSLSLWDIDAGNEWEGSHTMVVGGYQSVARGLLHCPTPLEITTKSPVKRIRYQADTFNGPARIECENGRVVEVDSVVCTVPLGVLKHGNIEFDPPVPEWKSLAVERLGFGILNKVALVYDQVFWESDRHIFGVLKDASDPQSTAQHEYRGSRGRFFQWFNVTNTTGIPCLIALMAGDAGFDTEASSNEDLIREATETLRSIFGPDVPQPLEAVVTRWGSDPFARGSYSSAAPNMQPEDYDNMAKPLGNLFFAGEHTIVTHPATVHGAYLSGLRAASEVLQEILGPIEVPTPLILPRDSLLLQKRKEAAKDPRQARVDAYETEAWRHVKSRIGERPIPPGKMAGNAYLIFSKLYFDEARRRCEENRKTGRTKAMPNEVRVMTSRMWKEASEDTRQPFEAQAMEQKQVYAEAMAQYTQAAEKWDLEAIEIRATYERNNPFMPELGDAATGSSSRELLTPKSRRARNVSYAEDNDNGMEF</sequence>
<dbReference type="GO" id="GO:0032259">
    <property type="term" value="P:methylation"/>
    <property type="evidence" value="ECO:0007669"/>
    <property type="project" value="UniProtKB-KW"/>
</dbReference>
<dbReference type="InterPro" id="IPR002937">
    <property type="entry name" value="Amino_oxidase"/>
</dbReference>
<dbReference type="PANTHER" id="PTHR10742">
    <property type="entry name" value="FLAVIN MONOAMINE OXIDASE"/>
    <property type="match status" value="1"/>
</dbReference>
<dbReference type="GO" id="GO:0016491">
    <property type="term" value="F:oxidoreductase activity"/>
    <property type="evidence" value="ECO:0007669"/>
    <property type="project" value="UniProtKB-KW"/>
</dbReference>
<feature type="region of interest" description="Disordered" evidence="4">
    <location>
        <begin position="110"/>
        <end position="163"/>
    </location>
</feature>
<feature type="DNA-binding region" description="HMG box" evidence="3">
    <location>
        <begin position="933"/>
        <end position="1009"/>
    </location>
</feature>
<keyword evidence="8" id="KW-1185">Reference proteome</keyword>
<dbReference type="AlphaFoldDB" id="G3J989"/>
<dbReference type="HOGENOM" id="CLU_004498_1_2_1"/>
<reference evidence="7 8" key="1">
    <citation type="journal article" date="2011" name="Genome Biol.">
        <title>Genome sequence of the insect pathogenic fungus Cordyceps militaris, a valued traditional Chinese medicine.</title>
        <authorList>
            <person name="Zheng P."/>
            <person name="Xia Y."/>
            <person name="Xiao G."/>
            <person name="Xiong C."/>
            <person name="Hu X."/>
            <person name="Zhang S."/>
            <person name="Zheng H."/>
            <person name="Huang Y."/>
            <person name="Zhou Y."/>
            <person name="Wang S."/>
            <person name="Zhao G.P."/>
            <person name="Liu X."/>
            <person name="St Leger R.J."/>
            <person name="Wang C."/>
        </authorList>
    </citation>
    <scope>NUCLEOTIDE SEQUENCE [LARGE SCALE GENOMIC DNA]</scope>
    <source>
        <strain evidence="7 8">CM01</strain>
    </source>
</reference>
<dbReference type="Gene3D" id="1.10.10.10">
    <property type="entry name" value="Winged helix-like DNA-binding domain superfamily/Winged helix DNA-binding domain"/>
    <property type="match status" value="1"/>
</dbReference>
<protein>
    <submittedName>
        <fullName evidence="7">Lysine-specific histone demethylase 1</fullName>
    </submittedName>
</protein>
<dbReference type="GO" id="GO:0005634">
    <property type="term" value="C:nucleus"/>
    <property type="evidence" value="ECO:0007669"/>
    <property type="project" value="UniProtKB-UniRule"/>
</dbReference>
<dbReference type="PANTHER" id="PTHR10742:SF386">
    <property type="entry name" value="LYSINE-SPECIFIC HISTONE DEMETHYLASE 1A"/>
    <property type="match status" value="1"/>
</dbReference>
<gene>
    <name evidence="7" type="ORF">CCM_02339</name>
</gene>
<dbReference type="Gene3D" id="3.90.660.10">
    <property type="match status" value="1"/>
</dbReference>
<feature type="region of interest" description="Disordered" evidence="4">
    <location>
        <begin position="475"/>
        <end position="502"/>
    </location>
</feature>
<feature type="domain" description="HMG box" evidence="5">
    <location>
        <begin position="933"/>
        <end position="1009"/>
    </location>
</feature>
<dbReference type="KEGG" id="cmt:CCM_02339"/>
<dbReference type="RefSeq" id="XP_006667554.1">
    <property type="nucleotide sequence ID" value="XM_006667491.1"/>
</dbReference>
<comment type="similarity">
    <text evidence="1">Belongs to the flavin monoamine oxidase family.</text>
</comment>
<evidence type="ECO:0000313" key="7">
    <source>
        <dbReference type="EMBL" id="EGX94068.1"/>
    </source>
</evidence>
<dbReference type="SUPFAM" id="SSF54373">
    <property type="entry name" value="FAD-linked reductases, C-terminal domain"/>
    <property type="match status" value="1"/>
</dbReference>
<dbReference type="Proteomes" id="UP000001610">
    <property type="component" value="Unassembled WGS sequence"/>
</dbReference>
<dbReference type="InterPro" id="IPR009071">
    <property type="entry name" value="HMG_box_dom"/>
</dbReference>
<dbReference type="Pfam" id="PF01593">
    <property type="entry name" value="Amino_oxidase"/>
    <property type="match status" value="2"/>
</dbReference>
<keyword evidence="3" id="KW-0539">Nucleus</keyword>
<dbReference type="GO" id="GO:0006338">
    <property type="term" value="P:chromatin remodeling"/>
    <property type="evidence" value="ECO:0007669"/>
    <property type="project" value="TreeGrafter"/>
</dbReference>
<keyword evidence="7" id="KW-0808">Transferase</keyword>
<dbReference type="InterPro" id="IPR036188">
    <property type="entry name" value="FAD/NAD-bd_sf"/>
</dbReference>
<dbReference type="InParanoid" id="G3J989"/>
<dbReference type="SMART" id="SM00398">
    <property type="entry name" value="HMG"/>
    <property type="match status" value="1"/>
</dbReference>
<dbReference type="GO" id="GO:0050660">
    <property type="term" value="F:flavin adenine dinucleotide binding"/>
    <property type="evidence" value="ECO:0007669"/>
    <property type="project" value="TreeGrafter"/>
</dbReference>
<evidence type="ECO:0000256" key="3">
    <source>
        <dbReference type="PROSITE-ProRule" id="PRU00267"/>
    </source>
</evidence>
<evidence type="ECO:0000256" key="4">
    <source>
        <dbReference type="SAM" id="MobiDB-lite"/>
    </source>
</evidence>
<dbReference type="InterPro" id="IPR036388">
    <property type="entry name" value="WH-like_DNA-bd_sf"/>
</dbReference>
<dbReference type="InterPro" id="IPR036910">
    <property type="entry name" value="HMG_box_dom_sf"/>
</dbReference>
<dbReference type="STRING" id="983644.G3J989"/>
<dbReference type="GO" id="GO:0010468">
    <property type="term" value="P:regulation of gene expression"/>
    <property type="evidence" value="ECO:0007669"/>
    <property type="project" value="UniProtKB-ARBA"/>
</dbReference>
<dbReference type="Pfam" id="PF00505">
    <property type="entry name" value="HMG_box"/>
    <property type="match status" value="1"/>
</dbReference>
<dbReference type="GO" id="GO:0003677">
    <property type="term" value="F:DNA binding"/>
    <property type="evidence" value="ECO:0007669"/>
    <property type="project" value="UniProtKB-UniRule"/>
</dbReference>
<evidence type="ECO:0000259" key="6">
    <source>
        <dbReference type="PROSITE" id="PS50934"/>
    </source>
</evidence>
<dbReference type="OMA" id="WCAENPF"/>
<dbReference type="GO" id="GO:0003682">
    <property type="term" value="F:chromatin binding"/>
    <property type="evidence" value="ECO:0007669"/>
    <property type="project" value="TreeGrafter"/>
</dbReference>
<dbReference type="SUPFAM" id="SSF47095">
    <property type="entry name" value="HMG-box"/>
    <property type="match status" value="1"/>
</dbReference>
<feature type="compositionally biased region" description="Low complexity" evidence="4">
    <location>
        <begin position="122"/>
        <end position="133"/>
    </location>
</feature>
<dbReference type="InterPro" id="IPR050281">
    <property type="entry name" value="Flavin_monoamine_oxidase"/>
</dbReference>
<dbReference type="PROSITE" id="PS50118">
    <property type="entry name" value="HMG_BOX_2"/>
    <property type="match status" value="1"/>
</dbReference>
<feature type="region of interest" description="Disordered" evidence="4">
    <location>
        <begin position="1031"/>
        <end position="1071"/>
    </location>
</feature>
<proteinExistence type="inferred from homology"/>
<keyword evidence="7" id="KW-0489">Methyltransferase</keyword>
<feature type="domain" description="SWIRM" evidence="6">
    <location>
        <begin position="191"/>
        <end position="285"/>
    </location>
</feature>
<dbReference type="InterPro" id="IPR007526">
    <property type="entry name" value="SWIRM"/>
</dbReference>
<evidence type="ECO:0000256" key="1">
    <source>
        <dbReference type="ARBA" id="ARBA00005995"/>
    </source>
</evidence>
<accession>G3J989</accession>
<dbReference type="Gene3D" id="1.10.30.10">
    <property type="entry name" value="High mobility group box domain"/>
    <property type="match status" value="1"/>
</dbReference>
<dbReference type="GeneID" id="18164366"/>